<evidence type="ECO:0000313" key="3">
    <source>
        <dbReference type="Proteomes" id="UP000000845"/>
    </source>
</evidence>
<organism evidence="2 3">
    <name type="scientific">Sebaldella termitidis (strain ATCC 33386 / NCTC 11300)</name>
    <dbReference type="NCBI Taxonomy" id="526218"/>
    <lineage>
        <taxon>Bacteria</taxon>
        <taxon>Fusobacteriati</taxon>
        <taxon>Fusobacteriota</taxon>
        <taxon>Fusobacteriia</taxon>
        <taxon>Fusobacteriales</taxon>
        <taxon>Leptotrichiaceae</taxon>
        <taxon>Sebaldella</taxon>
    </lineage>
</organism>
<evidence type="ECO:0000256" key="1">
    <source>
        <dbReference type="ARBA" id="ARBA00044755"/>
    </source>
</evidence>
<dbReference type="STRING" id="526218.Sterm_2122"/>
<evidence type="ECO:0008006" key="4">
    <source>
        <dbReference type="Google" id="ProtNLM"/>
    </source>
</evidence>
<dbReference type="HOGENOM" id="CLU_072799_3_0_0"/>
<name>D1AK60_SEBTE</name>
<keyword evidence="3" id="KW-1185">Reference proteome</keyword>
<sequence length="131" mass="13887">MGVFSKGNNMISETNITVISQNTELKGDIVTEGIIQIEGKIDGKVVSKDSVIIGTDGIVNGEIYSEEAVINGTLLGKVEATKVKIGERGKVNGTIISEVFAISEGGDFEGDKKMRIKKAESSYSDVSSELS</sequence>
<gene>
    <name evidence="2" type="ordered locus">Sterm_2122</name>
</gene>
<dbReference type="eggNOG" id="COG1664">
    <property type="taxonomic scope" value="Bacteria"/>
</dbReference>
<dbReference type="RefSeq" id="WP_012861570.1">
    <property type="nucleotide sequence ID" value="NC_013517.1"/>
</dbReference>
<dbReference type="InterPro" id="IPR007607">
    <property type="entry name" value="BacA/B"/>
</dbReference>
<accession>D1AK60</accession>
<protein>
    <recommendedName>
        <fullName evidence="4">Polymer-forming cytoskeletal protein</fullName>
    </recommendedName>
</protein>
<dbReference type="AlphaFoldDB" id="D1AK60"/>
<evidence type="ECO:0000313" key="2">
    <source>
        <dbReference type="EMBL" id="ACZ08976.1"/>
    </source>
</evidence>
<reference evidence="3" key="1">
    <citation type="submission" date="2009-09" db="EMBL/GenBank/DDBJ databases">
        <title>The complete chromosome of Sebaldella termitidis ATCC 33386.</title>
        <authorList>
            <consortium name="US DOE Joint Genome Institute (JGI-PGF)"/>
            <person name="Lucas S."/>
            <person name="Copeland A."/>
            <person name="Lapidus A."/>
            <person name="Glavina del Rio T."/>
            <person name="Dalin E."/>
            <person name="Tice H."/>
            <person name="Bruce D."/>
            <person name="Goodwin L."/>
            <person name="Pitluck S."/>
            <person name="Kyrpides N."/>
            <person name="Mavromatis K."/>
            <person name="Ivanova N."/>
            <person name="Mikhailova N."/>
            <person name="Sims D."/>
            <person name="Meincke L."/>
            <person name="Brettin T."/>
            <person name="Detter J.C."/>
            <person name="Han C."/>
            <person name="Larimer F."/>
            <person name="Land M."/>
            <person name="Hauser L."/>
            <person name="Markowitz V."/>
            <person name="Cheng J.F."/>
            <person name="Hugenholtz P."/>
            <person name="Woyke T."/>
            <person name="Wu D."/>
            <person name="Eisen J.A."/>
        </authorList>
    </citation>
    <scope>NUCLEOTIDE SEQUENCE [LARGE SCALE GENOMIC DNA]</scope>
    <source>
        <strain evidence="3">ATCC 33386 / NCTC 11300</strain>
    </source>
</reference>
<dbReference type="KEGG" id="str:Sterm_2122"/>
<comment type="similarity">
    <text evidence="1">Belongs to the bactofilin family.</text>
</comment>
<dbReference type="Pfam" id="PF04519">
    <property type="entry name" value="Bactofilin"/>
    <property type="match status" value="1"/>
</dbReference>
<dbReference type="PANTHER" id="PTHR35024:SF4">
    <property type="entry name" value="POLYMER-FORMING CYTOSKELETAL PROTEIN"/>
    <property type="match status" value="1"/>
</dbReference>
<dbReference type="PANTHER" id="PTHR35024">
    <property type="entry name" value="HYPOTHETICAL CYTOSOLIC PROTEIN"/>
    <property type="match status" value="1"/>
</dbReference>
<reference evidence="2 3" key="2">
    <citation type="journal article" date="2010" name="Stand. Genomic Sci.">
        <title>Complete genome sequence of Sebaldella termitidis type strain (NCTC 11300).</title>
        <authorList>
            <person name="Harmon-Smith M."/>
            <person name="Celia L."/>
            <person name="Chertkov O."/>
            <person name="Lapidus A."/>
            <person name="Copeland A."/>
            <person name="Glavina Del Rio T."/>
            <person name="Nolan M."/>
            <person name="Lucas S."/>
            <person name="Tice H."/>
            <person name="Cheng J.F."/>
            <person name="Han C."/>
            <person name="Detter J.C."/>
            <person name="Bruce D."/>
            <person name="Goodwin L."/>
            <person name="Pitluck S."/>
            <person name="Pati A."/>
            <person name="Liolios K."/>
            <person name="Ivanova N."/>
            <person name="Mavromatis K."/>
            <person name="Mikhailova N."/>
            <person name="Chen A."/>
            <person name="Palaniappan K."/>
            <person name="Land M."/>
            <person name="Hauser L."/>
            <person name="Chang Y.J."/>
            <person name="Jeffries C.D."/>
            <person name="Brettin T."/>
            <person name="Goker M."/>
            <person name="Beck B."/>
            <person name="Bristow J."/>
            <person name="Eisen J.A."/>
            <person name="Markowitz V."/>
            <person name="Hugenholtz P."/>
            <person name="Kyrpides N.C."/>
            <person name="Klenk H.P."/>
            <person name="Chen F."/>
        </authorList>
    </citation>
    <scope>NUCLEOTIDE SEQUENCE [LARGE SCALE GENOMIC DNA]</scope>
    <source>
        <strain evidence="3">ATCC 33386 / NCTC 11300</strain>
    </source>
</reference>
<dbReference type="EMBL" id="CP001739">
    <property type="protein sequence ID" value="ACZ08976.1"/>
    <property type="molecule type" value="Genomic_DNA"/>
</dbReference>
<dbReference type="Proteomes" id="UP000000845">
    <property type="component" value="Chromosome"/>
</dbReference>
<proteinExistence type="inferred from homology"/>